<dbReference type="RefSeq" id="XP_018013915.1">
    <property type="nucleotide sequence ID" value="XM_018158426.2"/>
</dbReference>
<sequence>MDELKAPLIEEVQDTATCDAPDLEEHLQLCWYHGTERLLCQDNQTELITRPQTRTASLPLEITDEFCEVELTCRIQLKKNENVLNESVASVLEETFSRAQSSIFAACRQKPFKVPRALAGAIDEVLSKPIVESLNIITEDVLDAQAAELDESSSLISTCCEETQVLEEETQVLIKSSDDDAAVTPLETTSKVSSSEVMLWLTLFGLALLASAIVGLIITLTFFGCRFLFNVSQHNNTRSVKNKNRNDSACDHILSFQEPLSKSSVAEVRGHLLPYPSRPPPSLPREYEDILTPEKRASLAGHHYDYPSLSAVTLMPTSQYPRACNFDGYLIPKSACG</sequence>
<dbReference type="AlphaFoldDB" id="A0A8B7NJT8"/>
<keyword evidence="1" id="KW-0472">Membrane</keyword>
<dbReference type="Proteomes" id="UP000694843">
    <property type="component" value="Unplaced"/>
</dbReference>
<gene>
    <name evidence="3" type="primary">LOC108670934</name>
</gene>
<keyword evidence="2" id="KW-1185">Reference proteome</keyword>
<evidence type="ECO:0000313" key="3">
    <source>
        <dbReference type="RefSeq" id="XP_018013915.1"/>
    </source>
</evidence>
<evidence type="ECO:0000256" key="1">
    <source>
        <dbReference type="SAM" id="Phobius"/>
    </source>
</evidence>
<dbReference type="KEGG" id="hazt:108670934"/>
<keyword evidence="1" id="KW-1133">Transmembrane helix</keyword>
<evidence type="ECO:0000313" key="2">
    <source>
        <dbReference type="Proteomes" id="UP000694843"/>
    </source>
</evidence>
<accession>A0A8B7NJT8</accession>
<protein>
    <submittedName>
        <fullName evidence="3">Uncharacterized protein LOC108670934</fullName>
    </submittedName>
</protein>
<keyword evidence="1" id="KW-0812">Transmembrane</keyword>
<reference evidence="3" key="1">
    <citation type="submission" date="2025-08" db="UniProtKB">
        <authorList>
            <consortium name="RefSeq"/>
        </authorList>
    </citation>
    <scope>IDENTIFICATION</scope>
    <source>
        <tissue evidence="3">Whole organism</tissue>
    </source>
</reference>
<dbReference type="GeneID" id="108670934"/>
<name>A0A8B7NJT8_HYAAZ</name>
<proteinExistence type="predicted"/>
<feature type="transmembrane region" description="Helical" evidence="1">
    <location>
        <begin position="197"/>
        <end position="229"/>
    </location>
</feature>
<organism evidence="2 3">
    <name type="scientific">Hyalella azteca</name>
    <name type="common">Amphipod</name>
    <dbReference type="NCBI Taxonomy" id="294128"/>
    <lineage>
        <taxon>Eukaryota</taxon>
        <taxon>Metazoa</taxon>
        <taxon>Ecdysozoa</taxon>
        <taxon>Arthropoda</taxon>
        <taxon>Crustacea</taxon>
        <taxon>Multicrustacea</taxon>
        <taxon>Malacostraca</taxon>
        <taxon>Eumalacostraca</taxon>
        <taxon>Peracarida</taxon>
        <taxon>Amphipoda</taxon>
        <taxon>Senticaudata</taxon>
        <taxon>Talitrida</taxon>
        <taxon>Talitroidea</taxon>
        <taxon>Hyalellidae</taxon>
        <taxon>Hyalella</taxon>
    </lineage>
</organism>